<reference evidence="1" key="1">
    <citation type="submission" date="2021-02" db="EMBL/GenBank/DDBJ databases">
        <authorList>
            <consortium name="DOE Joint Genome Institute"/>
            <person name="Ahrendt S."/>
            <person name="Looney B.P."/>
            <person name="Miyauchi S."/>
            <person name="Morin E."/>
            <person name="Drula E."/>
            <person name="Courty P.E."/>
            <person name="Chicoki N."/>
            <person name="Fauchery L."/>
            <person name="Kohler A."/>
            <person name="Kuo A."/>
            <person name="Labutti K."/>
            <person name="Pangilinan J."/>
            <person name="Lipzen A."/>
            <person name="Riley R."/>
            <person name="Andreopoulos W."/>
            <person name="He G."/>
            <person name="Johnson J."/>
            <person name="Barry K.W."/>
            <person name="Grigoriev I.V."/>
            <person name="Nagy L."/>
            <person name="Hibbett D."/>
            <person name="Henrissat B."/>
            <person name="Matheny P.B."/>
            <person name="Labbe J."/>
            <person name="Martin F."/>
        </authorList>
    </citation>
    <scope>NUCLEOTIDE SEQUENCE</scope>
    <source>
        <strain evidence="1">FP105234-sp</strain>
    </source>
</reference>
<sequence length="199" mass="22049">MNERAKPAVVDPCSGYAAIPQGVEGVFYLRTPPGLLRRIFCYQPPSDLDGDADVKVPFTFHTGYFISAPKPNCVTYHIRVGAVPPSATAAPGADTLEPNALIELWPGPQDTPHGAQEVRYPEFRPRGSGIAVFSMQRPTENGGSEPKVEQCVAVLWVPRRRLLRRCRRAMEGFAASVMDSWTQSDFLDDLIDIIDFSEW</sequence>
<name>A0ACB8S654_9AGAM</name>
<gene>
    <name evidence="1" type="ORF">FA95DRAFT_1553949</name>
</gene>
<organism evidence="1 2">
    <name type="scientific">Auriscalpium vulgare</name>
    <dbReference type="NCBI Taxonomy" id="40419"/>
    <lineage>
        <taxon>Eukaryota</taxon>
        <taxon>Fungi</taxon>
        <taxon>Dikarya</taxon>
        <taxon>Basidiomycota</taxon>
        <taxon>Agaricomycotina</taxon>
        <taxon>Agaricomycetes</taxon>
        <taxon>Russulales</taxon>
        <taxon>Auriscalpiaceae</taxon>
        <taxon>Auriscalpium</taxon>
    </lineage>
</organism>
<proteinExistence type="predicted"/>
<accession>A0ACB8S654</accession>
<comment type="caution">
    <text evidence="1">The sequence shown here is derived from an EMBL/GenBank/DDBJ whole genome shotgun (WGS) entry which is preliminary data.</text>
</comment>
<protein>
    <submittedName>
        <fullName evidence="1">Uncharacterized protein</fullName>
    </submittedName>
</protein>
<evidence type="ECO:0000313" key="1">
    <source>
        <dbReference type="EMBL" id="KAI0051964.1"/>
    </source>
</evidence>
<evidence type="ECO:0000313" key="2">
    <source>
        <dbReference type="Proteomes" id="UP000814033"/>
    </source>
</evidence>
<dbReference type="Proteomes" id="UP000814033">
    <property type="component" value="Unassembled WGS sequence"/>
</dbReference>
<dbReference type="EMBL" id="MU275848">
    <property type="protein sequence ID" value="KAI0051964.1"/>
    <property type="molecule type" value="Genomic_DNA"/>
</dbReference>
<reference evidence="1" key="2">
    <citation type="journal article" date="2022" name="New Phytol.">
        <title>Evolutionary transition to the ectomycorrhizal habit in the genomes of a hyperdiverse lineage of mushroom-forming fungi.</title>
        <authorList>
            <person name="Looney B."/>
            <person name="Miyauchi S."/>
            <person name="Morin E."/>
            <person name="Drula E."/>
            <person name="Courty P.E."/>
            <person name="Kohler A."/>
            <person name="Kuo A."/>
            <person name="LaButti K."/>
            <person name="Pangilinan J."/>
            <person name="Lipzen A."/>
            <person name="Riley R."/>
            <person name="Andreopoulos W."/>
            <person name="He G."/>
            <person name="Johnson J."/>
            <person name="Nolan M."/>
            <person name="Tritt A."/>
            <person name="Barry K.W."/>
            <person name="Grigoriev I.V."/>
            <person name="Nagy L.G."/>
            <person name="Hibbett D."/>
            <person name="Henrissat B."/>
            <person name="Matheny P.B."/>
            <person name="Labbe J."/>
            <person name="Martin F.M."/>
        </authorList>
    </citation>
    <scope>NUCLEOTIDE SEQUENCE</scope>
    <source>
        <strain evidence="1">FP105234-sp</strain>
    </source>
</reference>
<keyword evidence="2" id="KW-1185">Reference proteome</keyword>